<dbReference type="OrthoDB" id="3250803at2759"/>
<reference evidence="7 8" key="1">
    <citation type="submission" date="2015-03" db="EMBL/GenBank/DDBJ databases">
        <title>Genomics and transcriptomics of the oil-accumulating basidiomycete yeast T. oleaginosus allow insights into substrate utilization and the diverse evolutionary trajectories of mating systems in fungi.</title>
        <authorList>
            <consortium name="DOE Joint Genome Institute"/>
            <person name="Kourist R."/>
            <person name="Kracht O."/>
            <person name="Bracharz F."/>
            <person name="Lipzen A."/>
            <person name="Nolan M."/>
            <person name="Ohm R."/>
            <person name="Grigoriev I."/>
            <person name="Sun S."/>
            <person name="Heitman J."/>
            <person name="Bruck T."/>
            <person name="Nowrousian M."/>
        </authorList>
    </citation>
    <scope>NUCLEOTIDE SEQUENCE [LARGE SCALE GENOMIC DNA]</scope>
    <source>
        <strain evidence="7 8">IBC0246</strain>
    </source>
</reference>
<name>A0A0J1B9X6_9TREE</name>
<evidence type="ECO:0000256" key="3">
    <source>
        <dbReference type="ARBA" id="ARBA00022989"/>
    </source>
</evidence>
<evidence type="ECO:0000256" key="2">
    <source>
        <dbReference type="ARBA" id="ARBA00022692"/>
    </source>
</evidence>
<feature type="compositionally biased region" description="Basic and acidic residues" evidence="5">
    <location>
        <begin position="418"/>
        <end position="427"/>
    </location>
</feature>
<evidence type="ECO:0000256" key="5">
    <source>
        <dbReference type="SAM" id="MobiDB-lite"/>
    </source>
</evidence>
<evidence type="ECO:0000256" key="1">
    <source>
        <dbReference type="ARBA" id="ARBA00004167"/>
    </source>
</evidence>
<dbReference type="STRING" id="879819.A0A0J1B9X6"/>
<dbReference type="EMBL" id="KQ087185">
    <property type="protein sequence ID" value="KLT44654.1"/>
    <property type="molecule type" value="Genomic_DNA"/>
</dbReference>
<evidence type="ECO:0008006" key="9">
    <source>
        <dbReference type="Google" id="ProtNLM"/>
    </source>
</evidence>
<keyword evidence="3 6" id="KW-1133">Transmembrane helix</keyword>
<evidence type="ECO:0000313" key="8">
    <source>
        <dbReference type="Proteomes" id="UP000053611"/>
    </source>
</evidence>
<protein>
    <recommendedName>
        <fullName evidence="9">REJ domain-containing protein</fullName>
    </recommendedName>
</protein>
<evidence type="ECO:0000313" key="7">
    <source>
        <dbReference type="EMBL" id="KLT44654.1"/>
    </source>
</evidence>
<organism evidence="7 8">
    <name type="scientific">Cutaneotrichosporon oleaginosum</name>
    <dbReference type="NCBI Taxonomy" id="879819"/>
    <lineage>
        <taxon>Eukaryota</taxon>
        <taxon>Fungi</taxon>
        <taxon>Dikarya</taxon>
        <taxon>Basidiomycota</taxon>
        <taxon>Agaricomycotina</taxon>
        <taxon>Tremellomycetes</taxon>
        <taxon>Trichosporonales</taxon>
        <taxon>Trichosporonaceae</taxon>
        <taxon>Cutaneotrichosporon</taxon>
    </lineage>
</organism>
<keyword evidence="2 6" id="KW-0812">Transmembrane</keyword>
<keyword evidence="8" id="KW-1185">Reference proteome</keyword>
<comment type="subcellular location">
    <subcellularLocation>
        <location evidence="1">Membrane</location>
        <topology evidence="1">Single-pass membrane protein</topology>
    </subcellularLocation>
</comment>
<feature type="transmembrane region" description="Helical" evidence="6">
    <location>
        <begin position="193"/>
        <end position="217"/>
    </location>
</feature>
<dbReference type="InterPro" id="IPR051694">
    <property type="entry name" value="Immunoregulatory_rcpt-like"/>
</dbReference>
<feature type="compositionally biased region" description="Low complexity" evidence="5">
    <location>
        <begin position="51"/>
        <end position="61"/>
    </location>
</feature>
<dbReference type="AlphaFoldDB" id="A0A0J1B9X6"/>
<accession>A0A0J1B9X6</accession>
<feature type="compositionally biased region" description="Low complexity" evidence="5">
    <location>
        <begin position="1"/>
        <end position="13"/>
    </location>
</feature>
<keyword evidence="4 6" id="KW-0472">Membrane</keyword>
<feature type="region of interest" description="Disordered" evidence="5">
    <location>
        <begin position="1"/>
        <end position="121"/>
    </location>
</feature>
<evidence type="ECO:0000256" key="4">
    <source>
        <dbReference type="ARBA" id="ARBA00023136"/>
    </source>
</evidence>
<sequence>MSSPESPSPSVDPSQPPSQGPSSQPSSSSPDPSTPPTSSPPPSSEPPPPSSTTQPPSSEQPSQPPTSEPPPSSSDPGPSPSANPSSPGVTSSPTPSANPSSVVVPPSSSARPSAQPSLVIPGTTQITSGVLITTTDANGNTYTTAPSVLTSEMVKTDASGRVFTVTAVVHNTASINGSSSRGGGSDFFENTGAVAGVFVVVGLVVAAGIGAFTFFMLRRRRRQRLDRDVAAAAAAAAAAQQPRFEDDDDHSPAMTQYGQYYASNTSHDFESAPQSTRGYEYEAAGGYDPYAANLVDVPNLPGDNNYHDAAATGYPPTGAYYQDHHNGHNGNATQDFSRSADYHHSYGDPQYDVAHVYAGHDETLPTVPEHQEGQYRSTYYNYTDDAGYNYNDFDMPPSHGAPLERPQSVGSVNSAPVQHRDLTVTNV</sequence>
<feature type="compositionally biased region" description="Pro residues" evidence="5">
    <location>
        <begin position="32"/>
        <end position="50"/>
    </location>
</feature>
<dbReference type="PANTHER" id="PTHR15549">
    <property type="entry name" value="PAIRED IMMUNOGLOBULIN-LIKE TYPE 2 RECEPTOR"/>
    <property type="match status" value="1"/>
</dbReference>
<proteinExistence type="predicted"/>
<evidence type="ECO:0000256" key="6">
    <source>
        <dbReference type="SAM" id="Phobius"/>
    </source>
</evidence>
<dbReference type="GO" id="GO:0071944">
    <property type="term" value="C:cell periphery"/>
    <property type="evidence" value="ECO:0007669"/>
    <property type="project" value="UniProtKB-ARBA"/>
</dbReference>
<dbReference type="GeneID" id="28982909"/>
<gene>
    <name evidence="7" type="ORF">CC85DRAFT_283295</name>
</gene>
<feature type="compositionally biased region" description="Low complexity" evidence="5">
    <location>
        <begin position="20"/>
        <end position="31"/>
    </location>
</feature>
<feature type="compositionally biased region" description="Low complexity" evidence="5">
    <location>
        <begin position="82"/>
        <end position="117"/>
    </location>
</feature>
<dbReference type="GO" id="GO:0016020">
    <property type="term" value="C:membrane"/>
    <property type="evidence" value="ECO:0007669"/>
    <property type="project" value="UniProtKB-SubCell"/>
</dbReference>
<dbReference type="PANTHER" id="PTHR15549:SF30">
    <property type="entry name" value="MID2 DOMAIN-CONTAINING PROTEIN"/>
    <property type="match status" value="1"/>
</dbReference>
<feature type="compositionally biased region" description="Pro residues" evidence="5">
    <location>
        <begin position="62"/>
        <end position="81"/>
    </location>
</feature>
<dbReference type="Proteomes" id="UP000053611">
    <property type="component" value="Unassembled WGS sequence"/>
</dbReference>
<feature type="region of interest" description="Disordered" evidence="5">
    <location>
        <begin position="394"/>
        <end position="427"/>
    </location>
</feature>